<evidence type="ECO:0000256" key="1">
    <source>
        <dbReference type="ARBA" id="ARBA00034221"/>
    </source>
</evidence>
<dbReference type="InterPro" id="IPR052159">
    <property type="entry name" value="Competence_DNA_uptake"/>
</dbReference>
<keyword evidence="6" id="KW-0378">Hydrolase</keyword>
<evidence type="ECO:0000313" key="7">
    <source>
        <dbReference type="Proteomes" id="UP000448943"/>
    </source>
</evidence>
<dbReference type="EMBL" id="SIJB01000025">
    <property type="protein sequence ID" value="NBI29496.1"/>
    <property type="molecule type" value="Genomic_DNA"/>
</dbReference>
<dbReference type="AlphaFoldDB" id="A0A6N9Q3V5"/>
<dbReference type="PANTHER" id="PTHR30619">
    <property type="entry name" value="DNA INTERNALIZATION/COMPETENCE PROTEIN COMEC/REC2"/>
    <property type="match status" value="1"/>
</dbReference>
<dbReference type="Proteomes" id="UP000448943">
    <property type="component" value="Unassembled WGS sequence"/>
</dbReference>
<dbReference type="SUPFAM" id="SSF56281">
    <property type="entry name" value="Metallo-hydrolase/oxidoreductase"/>
    <property type="match status" value="1"/>
</dbReference>
<name>A0A6N9Q3V5_9BACL</name>
<comment type="caution">
    <text evidence="6">The sequence shown here is derived from an EMBL/GenBank/DDBJ whole genome shotgun (WGS) entry which is preliminary data.</text>
</comment>
<reference evidence="6 7" key="1">
    <citation type="submission" date="2019-01" db="EMBL/GenBank/DDBJ databases">
        <title>Chengkuizengella sp. nov., isolated from deep-sea sediment of East Pacific Ocean.</title>
        <authorList>
            <person name="Yang J."/>
            <person name="Lai Q."/>
            <person name="Shao Z."/>
        </authorList>
    </citation>
    <scope>NUCLEOTIDE SEQUENCE [LARGE SCALE GENOMIC DNA]</scope>
    <source>
        <strain evidence="6 7">YPA3-1-1</strain>
    </source>
</reference>
<dbReference type="SMART" id="SM00849">
    <property type="entry name" value="Lactamase_B"/>
    <property type="match status" value="1"/>
</dbReference>
<dbReference type="Gene3D" id="3.60.15.10">
    <property type="entry name" value="Ribonuclease Z/Hydroxyacylglutathione hydrolase-like"/>
    <property type="match status" value="1"/>
</dbReference>
<keyword evidence="4" id="KW-0812">Transmembrane</keyword>
<organism evidence="6 7">
    <name type="scientific">Chengkuizengella marina</name>
    <dbReference type="NCBI Taxonomy" id="2507566"/>
    <lineage>
        <taxon>Bacteria</taxon>
        <taxon>Bacillati</taxon>
        <taxon>Bacillota</taxon>
        <taxon>Bacilli</taxon>
        <taxon>Bacillales</taxon>
        <taxon>Paenibacillaceae</taxon>
        <taxon>Chengkuizengella</taxon>
    </lineage>
</organism>
<accession>A0A6N9Q3V5</accession>
<dbReference type="Pfam" id="PF00753">
    <property type="entry name" value="Lactamase_B"/>
    <property type="match status" value="1"/>
</dbReference>
<feature type="transmembrane region" description="Helical" evidence="4">
    <location>
        <begin position="26"/>
        <end position="49"/>
    </location>
</feature>
<evidence type="ECO:0000256" key="3">
    <source>
        <dbReference type="ARBA" id="ARBA00048505"/>
    </source>
</evidence>
<evidence type="ECO:0000256" key="4">
    <source>
        <dbReference type="SAM" id="Phobius"/>
    </source>
</evidence>
<evidence type="ECO:0000256" key="2">
    <source>
        <dbReference type="ARBA" id="ARBA00034301"/>
    </source>
</evidence>
<dbReference type="InterPro" id="IPR036866">
    <property type="entry name" value="RibonucZ/Hydroxyglut_hydro"/>
</dbReference>
<keyword evidence="4" id="KW-0472">Membrane</keyword>
<keyword evidence="4" id="KW-1133">Transmembrane helix</keyword>
<comment type="catalytic activity">
    <reaction evidence="3">
        <text>3',5'-cyclic UMP + H2O = UMP + H(+)</text>
        <dbReference type="Rhea" id="RHEA:70575"/>
        <dbReference type="ChEBI" id="CHEBI:15377"/>
        <dbReference type="ChEBI" id="CHEBI:15378"/>
        <dbReference type="ChEBI" id="CHEBI:57865"/>
        <dbReference type="ChEBI" id="CHEBI:184387"/>
    </reaction>
    <physiologicalReaction direction="left-to-right" evidence="3">
        <dbReference type="Rhea" id="RHEA:70576"/>
    </physiologicalReaction>
</comment>
<gene>
    <name evidence="6" type="ORF">ERL59_11050</name>
</gene>
<dbReference type="CDD" id="cd07731">
    <property type="entry name" value="ComA-like_MBL-fold"/>
    <property type="match status" value="1"/>
</dbReference>
<protein>
    <submittedName>
        <fullName evidence="6">MBL fold metallo-hydrolase</fullName>
    </submittedName>
</protein>
<evidence type="ECO:0000313" key="6">
    <source>
        <dbReference type="EMBL" id="NBI29496.1"/>
    </source>
</evidence>
<dbReference type="PANTHER" id="PTHR30619:SF1">
    <property type="entry name" value="RECOMBINATION PROTEIN 2"/>
    <property type="match status" value="1"/>
</dbReference>
<evidence type="ECO:0000259" key="5">
    <source>
        <dbReference type="SMART" id="SM00849"/>
    </source>
</evidence>
<dbReference type="InterPro" id="IPR001279">
    <property type="entry name" value="Metallo-B-lactamas"/>
</dbReference>
<comment type="function">
    <text evidence="2">Counteracts the endogenous Pycsar antiviral defense system. Phosphodiesterase that enables metal-dependent hydrolysis of host cyclic nucleotide Pycsar defense signals such as cCMP and cUMP.</text>
</comment>
<sequence>MIEKCIEILFWSVHNLNTYSKFNLTWASPTIEFIFLYYMMLWLSVWALYKTNRKDEFLPEIVRDRRTIFIKKYKLALYFNFMFFFLVIFFYFPNFFDKTGLVRFIDVGQGDSIIIQTPKNKVILVDGGGSFSFSKSDEEWRNRKDPYEVGKDVVVPILKKQGVHQIDYLIMSHLDFDHIGGLIATIEKIPVNHIIFNGTIKDNETVQQIFRLAKEKKIPLYQVEFGEVLKLDQYTTLRFLHPAELDEVYLELEQNEQSIVFLLEMYQTKLLFTGDIDQFTEREILSRMNSSQTQIDILKVAHHGSKSSSSTEWLNYWQPKAAVISVGNHNLYGHPHHDVLMNLENHNLEIYRTDKQGEIQLEINANRWDVTTKLK</sequence>
<feature type="transmembrane region" description="Helical" evidence="4">
    <location>
        <begin position="75"/>
        <end position="92"/>
    </location>
</feature>
<dbReference type="InterPro" id="IPR035681">
    <property type="entry name" value="ComA-like_MBL"/>
</dbReference>
<proteinExistence type="predicted"/>
<feature type="domain" description="Metallo-beta-lactamase" evidence="5">
    <location>
        <begin position="109"/>
        <end position="329"/>
    </location>
</feature>
<comment type="catalytic activity">
    <reaction evidence="1">
        <text>3',5'-cyclic CMP + H2O = CMP + H(+)</text>
        <dbReference type="Rhea" id="RHEA:72675"/>
        <dbReference type="ChEBI" id="CHEBI:15377"/>
        <dbReference type="ChEBI" id="CHEBI:15378"/>
        <dbReference type="ChEBI" id="CHEBI:58003"/>
        <dbReference type="ChEBI" id="CHEBI:60377"/>
    </reaction>
    <physiologicalReaction direction="left-to-right" evidence="1">
        <dbReference type="Rhea" id="RHEA:72676"/>
    </physiologicalReaction>
</comment>
<keyword evidence="7" id="KW-1185">Reference proteome</keyword>
<dbReference type="GO" id="GO:0016787">
    <property type="term" value="F:hydrolase activity"/>
    <property type="evidence" value="ECO:0007669"/>
    <property type="project" value="UniProtKB-KW"/>
</dbReference>